<reference evidence="3 4" key="1">
    <citation type="journal article" date="2020" name="ISME J.">
        <title>Uncovering the hidden diversity of litter-decomposition mechanisms in mushroom-forming fungi.</title>
        <authorList>
            <person name="Floudas D."/>
            <person name="Bentzer J."/>
            <person name="Ahren D."/>
            <person name="Johansson T."/>
            <person name="Persson P."/>
            <person name="Tunlid A."/>
        </authorList>
    </citation>
    <scope>NUCLEOTIDE SEQUENCE [LARGE SCALE GENOMIC DNA]</scope>
    <source>
        <strain evidence="3 4">CBS 146.42</strain>
    </source>
</reference>
<proteinExistence type="predicted"/>
<comment type="caution">
    <text evidence="3">The sequence shown here is derived from an EMBL/GenBank/DDBJ whole genome shotgun (WGS) entry which is preliminary data.</text>
</comment>
<dbReference type="Pfam" id="PF04774">
    <property type="entry name" value="HABP4_PAI-RBP1"/>
    <property type="match status" value="1"/>
</dbReference>
<gene>
    <name evidence="3" type="ORF">D9756_008646</name>
</gene>
<feature type="compositionally biased region" description="Polar residues" evidence="1">
    <location>
        <begin position="67"/>
        <end position="88"/>
    </location>
</feature>
<feature type="domain" description="Hyaluronan/mRNA-binding protein" evidence="2">
    <location>
        <begin position="15"/>
        <end position="85"/>
    </location>
</feature>
<feature type="compositionally biased region" description="Acidic residues" evidence="1">
    <location>
        <begin position="41"/>
        <end position="60"/>
    </location>
</feature>
<accession>A0A8H5FVG1</accession>
<dbReference type="Proteomes" id="UP000559027">
    <property type="component" value="Unassembled WGS sequence"/>
</dbReference>
<evidence type="ECO:0000259" key="2">
    <source>
        <dbReference type="Pfam" id="PF04774"/>
    </source>
</evidence>
<evidence type="ECO:0000313" key="3">
    <source>
        <dbReference type="EMBL" id="KAF5350459.1"/>
    </source>
</evidence>
<sequence>MTRTERASYPRALNRDRSESRTGLDPGLRKGGAGGHNWGSLDDEQLLESTAQDDEELELEEDKKEASTNNAGSEATHPQSPAGSSEASSKPPMERSTSGTSVSSSAVTEEDRENARKLRKNAFKKSDQLDLTAIARSSAAVSGSPPDSDLARRLGSDNRQVSI</sequence>
<dbReference type="AlphaFoldDB" id="A0A8H5FVG1"/>
<dbReference type="InterPro" id="IPR006861">
    <property type="entry name" value="HABP4_PAIRBP1-bd"/>
</dbReference>
<dbReference type="EMBL" id="JAACJO010000014">
    <property type="protein sequence ID" value="KAF5350459.1"/>
    <property type="molecule type" value="Genomic_DNA"/>
</dbReference>
<organism evidence="3 4">
    <name type="scientific">Leucocoprinus leucothites</name>
    <dbReference type="NCBI Taxonomy" id="201217"/>
    <lineage>
        <taxon>Eukaryota</taxon>
        <taxon>Fungi</taxon>
        <taxon>Dikarya</taxon>
        <taxon>Basidiomycota</taxon>
        <taxon>Agaricomycotina</taxon>
        <taxon>Agaricomycetes</taxon>
        <taxon>Agaricomycetidae</taxon>
        <taxon>Agaricales</taxon>
        <taxon>Agaricineae</taxon>
        <taxon>Agaricaceae</taxon>
        <taxon>Leucocoprinus</taxon>
    </lineage>
</organism>
<feature type="compositionally biased region" description="Basic and acidic residues" evidence="1">
    <location>
        <begin position="1"/>
        <end position="22"/>
    </location>
</feature>
<dbReference type="OrthoDB" id="2562681at2759"/>
<evidence type="ECO:0000256" key="1">
    <source>
        <dbReference type="SAM" id="MobiDB-lite"/>
    </source>
</evidence>
<feature type="compositionally biased region" description="Low complexity" evidence="1">
    <location>
        <begin position="96"/>
        <end position="107"/>
    </location>
</feature>
<name>A0A8H5FVG1_9AGAR</name>
<protein>
    <recommendedName>
        <fullName evidence="2">Hyaluronan/mRNA-binding protein domain-containing protein</fullName>
    </recommendedName>
</protein>
<keyword evidence="4" id="KW-1185">Reference proteome</keyword>
<feature type="region of interest" description="Disordered" evidence="1">
    <location>
        <begin position="1"/>
        <end position="163"/>
    </location>
</feature>
<evidence type="ECO:0000313" key="4">
    <source>
        <dbReference type="Proteomes" id="UP000559027"/>
    </source>
</evidence>